<name>A0A0C2WR26_AMAMK</name>
<evidence type="ECO:0000313" key="1">
    <source>
        <dbReference type="EMBL" id="KIL59191.1"/>
    </source>
</evidence>
<dbReference type="HOGENOM" id="CLU_2903749_0_0_1"/>
<protein>
    <submittedName>
        <fullName evidence="1">Uncharacterized protein</fullName>
    </submittedName>
</protein>
<dbReference type="InParanoid" id="A0A0C2WR26"/>
<dbReference type="EMBL" id="KN818320">
    <property type="protein sequence ID" value="KIL59191.1"/>
    <property type="molecule type" value="Genomic_DNA"/>
</dbReference>
<dbReference type="AlphaFoldDB" id="A0A0C2WR26"/>
<sequence>MPKMRAMHRDSLNVSDPHHFPRPHFLPPLFRVFTLHIFCPLQISYKDLARLSRSVQDCTLSY</sequence>
<keyword evidence="2" id="KW-1185">Reference proteome</keyword>
<proteinExistence type="predicted"/>
<dbReference type="Proteomes" id="UP000054549">
    <property type="component" value="Unassembled WGS sequence"/>
</dbReference>
<evidence type="ECO:0000313" key="2">
    <source>
        <dbReference type="Proteomes" id="UP000054549"/>
    </source>
</evidence>
<organism evidence="1 2">
    <name type="scientific">Amanita muscaria (strain Koide BX008)</name>
    <dbReference type="NCBI Taxonomy" id="946122"/>
    <lineage>
        <taxon>Eukaryota</taxon>
        <taxon>Fungi</taxon>
        <taxon>Dikarya</taxon>
        <taxon>Basidiomycota</taxon>
        <taxon>Agaricomycotina</taxon>
        <taxon>Agaricomycetes</taxon>
        <taxon>Agaricomycetidae</taxon>
        <taxon>Agaricales</taxon>
        <taxon>Pluteineae</taxon>
        <taxon>Amanitaceae</taxon>
        <taxon>Amanita</taxon>
    </lineage>
</organism>
<reference evidence="1 2" key="1">
    <citation type="submission" date="2014-04" db="EMBL/GenBank/DDBJ databases">
        <title>Evolutionary Origins and Diversification of the Mycorrhizal Mutualists.</title>
        <authorList>
            <consortium name="DOE Joint Genome Institute"/>
            <consortium name="Mycorrhizal Genomics Consortium"/>
            <person name="Kohler A."/>
            <person name="Kuo A."/>
            <person name="Nagy L.G."/>
            <person name="Floudas D."/>
            <person name="Copeland A."/>
            <person name="Barry K.W."/>
            <person name="Cichocki N."/>
            <person name="Veneault-Fourrey C."/>
            <person name="LaButti K."/>
            <person name="Lindquist E.A."/>
            <person name="Lipzen A."/>
            <person name="Lundell T."/>
            <person name="Morin E."/>
            <person name="Murat C."/>
            <person name="Riley R."/>
            <person name="Ohm R."/>
            <person name="Sun H."/>
            <person name="Tunlid A."/>
            <person name="Henrissat B."/>
            <person name="Grigoriev I.V."/>
            <person name="Hibbett D.S."/>
            <person name="Martin F."/>
        </authorList>
    </citation>
    <scope>NUCLEOTIDE SEQUENCE [LARGE SCALE GENOMIC DNA]</scope>
    <source>
        <strain evidence="1 2">Koide BX008</strain>
    </source>
</reference>
<gene>
    <name evidence="1" type="ORF">M378DRAFT_169575</name>
</gene>
<accession>A0A0C2WR26</accession>